<evidence type="ECO:0000313" key="10">
    <source>
        <dbReference type="Proteomes" id="UP000196778"/>
    </source>
</evidence>
<accession>A0A1R4I6J2</accession>
<dbReference type="SUPFAM" id="SSF50715">
    <property type="entry name" value="Ribosomal protein L25-like"/>
    <property type="match status" value="1"/>
</dbReference>
<feature type="domain" description="Large ribosomal subunit protein bL25 beta" evidence="8">
    <location>
        <begin position="100"/>
        <end position="178"/>
    </location>
</feature>
<keyword evidence="10" id="KW-1185">Reference proteome</keyword>
<evidence type="ECO:0000259" key="8">
    <source>
        <dbReference type="Pfam" id="PF14693"/>
    </source>
</evidence>
<evidence type="ECO:0000256" key="6">
    <source>
        <dbReference type="SAM" id="MobiDB-lite"/>
    </source>
</evidence>
<comment type="similarity">
    <text evidence="5">Belongs to the bacterial ribosomal protein bL25 family. CTC subfamily.</text>
</comment>
<dbReference type="GO" id="GO:0022625">
    <property type="term" value="C:cytosolic large ribosomal subunit"/>
    <property type="evidence" value="ECO:0007669"/>
    <property type="project" value="TreeGrafter"/>
</dbReference>
<feature type="domain" description="Large ribosomal subunit protein bL25 L25" evidence="7">
    <location>
        <begin position="9"/>
        <end position="91"/>
    </location>
</feature>
<evidence type="ECO:0000256" key="5">
    <source>
        <dbReference type="HAMAP-Rule" id="MF_01334"/>
    </source>
</evidence>
<dbReference type="EMBL" id="FUKR01000001">
    <property type="protein sequence ID" value="SJN15440.1"/>
    <property type="molecule type" value="Genomic_DNA"/>
</dbReference>
<dbReference type="PANTHER" id="PTHR33284:SF1">
    <property type="entry name" value="RIBOSOMAL PROTEIN L25_GLN-TRNA SYNTHETASE, ANTI-CODON-BINDING DOMAIN-CONTAINING PROTEIN"/>
    <property type="match status" value="1"/>
</dbReference>
<dbReference type="Pfam" id="PF14693">
    <property type="entry name" value="Ribosomal_TL5_C"/>
    <property type="match status" value="1"/>
</dbReference>
<evidence type="ECO:0000256" key="4">
    <source>
        <dbReference type="ARBA" id="ARBA00023274"/>
    </source>
</evidence>
<keyword evidence="3 5" id="KW-0689">Ribosomal protein</keyword>
<dbReference type="InterPro" id="IPR001021">
    <property type="entry name" value="Ribosomal_bL25_long"/>
</dbReference>
<dbReference type="InterPro" id="IPR029751">
    <property type="entry name" value="Ribosomal_L25_dom"/>
</dbReference>
<reference evidence="10" key="1">
    <citation type="submission" date="2017-02" db="EMBL/GenBank/DDBJ databases">
        <authorList>
            <person name="Dridi B."/>
        </authorList>
    </citation>
    <scope>NUCLEOTIDE SEQUENCE [LARGE SCALE GENOMIC DNA]</scope>
    <source>
        <strain evidence="10">EB411</strain>
    </source>
</reference>
<dbReference type="RefSeq" id="WP_087135657.1">
    <property type="nucleotide sequence ID" value="NZ_FUKR01000001.1"/>
</dbReference>
<evidence type="ECO:0000313" key="9">
    <source>
        <dbReference type="EMBL" id="SJN15440.1"/>
    </source>
</evidence>
<dbReference type="InterPro" id="IPR020056">
    <property type="entry name" value="Rbsml_bL25/Gln-tRNA_synth_N"/>
</dbReference>
<organism evidence="9 10">
    <name type="scientific">Mycetocola reblochoni REB411</name>
    <dbReference type="NCBI Taxonomy" id="1255698"/>
    <lineage>
        <taxon>Bacteria</taxon>
        <taxon>Bacillati</taxon>
        <taxon>Actinomycetota</taxon>
        <taxon>Actinomycetes</taxon>
        <taxon>Micrococcales</taxon>
        <taxon>Microbacteriaceae</taxon>
        <taxon>Mycetocola</taxon>
    </lineage>
</organism>
<keyword evidence="1 5" id="KW-0699">rRNA-binding</keyword>
<evidence type="ECO:0000256" key="2">
    <source>
        <dbReference type="ARBA" id="ARBA00022884"/>
    </source>
</evidence>
<comment type="function">
    <text evidence="5">This is one of the proteins that binds to the 5S RNA in the ribosome where it forms part of the central protuberance.</text>
</comment>
<dbReference type="Pfam" id="PF01386">
    <property type="entry name" value="Ribosomal_L25p"/>
    <property type="match status" value="1"/>
</dbReference>
<dbReference type="Gene3D" id="2.170.120.20">
    <property type="entry name" value="Ribosomal protein L25, beta domain"/>
    <property type="match status" value="1"/>
</dbReference>
<dbReference type="Proteomes" id="UP000196778">
    <property type="component" value="Unassembled WGS sequence"/>
</dbReference>
<feature type="region of interest" description="Disordered" evidence="6">
    <location>
        <begin position="178"/>
        <end position="198"/>
    </location>
</feature>
<dbReference type="HAMAP" id="MF_01334">
    <property type="entry name" value="Ribosomal_bL25_CTC"/>
    <property type="match status" value="1"/>
</dbReference>
<dbReference type="Gene3D" id="2.40.240.10">
    <property type="entry name" value="Ribosomal Protein L25, Chain P"/>
    <property type="match status" value="1"/>
</dbReference>
<dbReference type="NCBIfam" id="TIGR00731">
    <property type="entry name" value="bL25_bact_ctc"/>
    <property type="match status" value="1"/>
</dbReference>
<dbReference type="InterPro" id="IPR020930">
    <property type="entry name" value="Ribosomal_uL5_bac-type"/>
</dbReference>
<comment type="subunit">
    <text evidence="5">Part of the 50S ribosomal subunit; part of the 5S rRNA/L5/L18/L25 subcomplex. Contacts the 5S rRNA. Binds to the 5S rRNA independently of L5 and L18.</text>
</comment>
<keyword evidence="4 5" id="KW-0687">Ribonucleoprotein</keyword>
<dbReference type="AlphaFoldDB" id="A0A1R4I6J2"/>
<dbReference type="CDD" id="cd00495">
    <property type="entry name" value="Ribosomal_L25_TL5_CTC"/>
    <property type="match status" value="1"/>
</dbReference>
<evidence type="ECO:0000256" key="3">
    <source>
        <dbReference type="ARBA" id="ARBA00022980"/>
    </source>
</evidence>
<dbReference type="InterPro" id="IPR037121">
    <property type="entry name" value="Ribosomal_bL25_C"/>
</dbReference>
<dbReference type="GO" id="GO:0008097">
    <property type="term" value="F:5S rRNA binding"/>
    <property type="evidence" value="ECO:0007669"/>
    <property type="project" value="InterPro"/>
</dbReference>
<keyword evidence="2 5" id="KW-0694">RNA-binding</keyword>
<dbReference type="PANTHER" id="PTHR33284">
    <property type="entry name" value="RIBOSOMAL PROTEIN L25/GLN-TRNA SYNTHETASE, ANTI-CODON-BINDING DOMAIN-CONTAINING PROTEIN"/>
    <property type="match status" value="1"/>
</dbReference>
<dbReference type="InterPro" id="IPR020057">
    <property type="entry name" value="Ribosomal_bL25_b-dom"/>
</dbReference>
<name>A0A1R4I6J2_9MICO</name>
<evidence type="ECO:0000256" key="1">
    <source>
        <dbReference type="ARBA" id="ARBA00022730"/>
    </source>
</evidence>
<sequence>MSENNLVVADIRDSFGKGAARRLRASGQIPAVIYGHGTEPRHLALPGHQLLLITRRANAVIELSIDGTTELALIKDVQRDPVRQVIEHIDLVVIKKGERVQVEVPVHTDGESFPGTVATLEVGAVNLEVGVTSIPQNVVVSVEGRNEGEHVYAKDIVLPEGATLLDDAELLVVQIAVPAPEETDEETADEAEAETESE</sequence>
<evidence type="ECO:0000259" key="7">
    <source>
        <dbReference type="Pfam" id="PF01386"/>
    </source>
</evidence>
<dbReference type="OrthoDB" id="5242980at2"/>
<dbReference type="InterPro" id="IPR011035">
    <property type="entry name" value="Ribosomal_bL25/Gln-tRNA_synth"/>
</dbReference>
<feature type="compositionally biased region" description="Acidic residues" evidence="6">
    <location>
        <begin position="181"/>
        <end position="198"/>
    </location>
</feature>
<protein>
    <recommendedName>
        <fullName evidence="5">Large ribosomal subunit protein bL25</fullName>
    </recommendedName>
    <alternativeName>
        <fullName evidence="5">General stress protein CTC</fullName>
    </alternativeName>
</protein>
<dbReference type="GO" id="GO:0003735">
    <property type="term" value="F:structural constituent of ribosome"/>
    <property type="evidence" value="ECO:0007669"/>
    <property type="project" value="InterPro"/>
</dbReference>
<dbReference type="NCBIfam" id="NF004131">
    <property type="entry name" value="PRK05618.2-1"/>
    <property type="match status" value="1"/>
</dbReference>
<gene>
    <name evidence="5" type="primary">rplY</name>
    <name evidence="5" type="synonym">ctc</name>
    <name evidence="9" type="ORF">FM119_00080</name>
</gene>
<proteinExistence type="inferred from homology"/>
<dbReference type="GO" id="GO:0006412">
    <property type="term" value="P:translation"/>
    <property type="evidence" value="ECO:0007669"/>
    <property type="project" value="UniProtKB-UniRule"/>
</dbReference>